<proteinExistence type="inferred from homology"/>
<comment type="similarity">
    <text evidence="3">Belongs to the LAMTOR1 family.</text>
</comment>
<dbReference type="SMART" id="SM01262">
    <property type="entry name" value="LAMTOR"/>
    <property type="match status" value="1"/>
</dbReference>
<dbReference type="GO" id="GO:0045121">
    <property type="term" value="C:membrane raft"/>
    <property type="evidence" value="ECO:0007669"/>
    <property type="project" value="InterPro"/>
</dbReference>
<evidence type="ECO:0000256" key="11">
    <source>
        <dbReference type="ARBA" id="ARBA00032695"/>
    </source>
</evidence>
<dbReference type="EMBL" id="GFDG01000471">
    <property type="protein sequence ID" value="JAV18328.1"/>
    <property type="molecule type" value="Transcribed_RNA"/>
</dbReference>
<dbReference type="GO" id="GO:0043410">
    <property type="term" value="P:positive regulation of MAPK cascade"/>
    <property type="evidence" value="ECO:0007669"/>
    <property type="project" value="InterPro"/>
</dbReference>
<evidence type="ECO:0000256" key="8">
    <source>
        <dbReference type="ARBA" id="ARBA00023139"/>
    </source>
</evidence>
<comment type="subcellular location">
    <subcellularLocation>
        <location evidence="2">Late endosome membrane</location>
        <topology evidence="2">Lipid-anchor</topology>
        <orientation evidence="2">Cytoplasmic side</orientation>
    </subcellularLocation>
    <subcellularLocation>
        <location evidence="1">Lysosome membrane</location>
        <topology evidence="1">Lipid-anchor</topology>
        <orientation evidence="1">Cytoplasmic side</orientation>
    </subcellularLocation>
</comment>
<accession>A0A1L8EI32</accession>
<dbReference type="GO" id="GO:0032008">
    <property type="term" value="P:positive regulation of TOR signaling"/>
    <property type="evidence" value="ECO:0007669"/>
    <property type="project" value="InterPro"/>
</dbReference>
<dbReference type="GO" id="GO:0016197">
    <property type="term" value="P:endosomal transport"/>
    <property type="evidence" value="ECO:0007669"/>
    <property type="project" value="InterPro"/>
</dbReference>
<name>A0A1L8EI32_HAEIR</name>
<dbReference type="PANTHER" id="PTHR13401:SF2">
    <property type="entry name" value="RAGULATOR COMPLEX PROTEIN LAMTOR1"/>
    <property type="match status" value="1"/>
</dbReference>
<dbReference type="GO" id="GO:0031902">
    <property type="term" value="C:late endosome membrane"/>
    <property type="evidence" value="ECO:0007669"/>
    <property type="project" value="UniProtKB-SubCell"/>
</dbReference>
<dbReference type="GO" id="GO:0071986">
    <property type="term" value="C:Ragulator complex"/>
    <property type="evidence" value="ECO:0007669"/>
    <property type="project" value="InterPro"/>
</dbReference>
<dbReference type="GO" id="GO:0042632">
    <property type="term" value="P:cholesterol homeostasis"/>
    <property type="evidence" value="ECO:0007669"/>
    <property type="project" value="InterPro"/>
</dbReference>
<evidence type="ECO:0000256" key="6">
    <source>
        <dbReference type="ARBA" id="ARBA00022753"/>
    </source>
</evidence>
<dbReference type="GO" id="GO:0071230">
    <property type="term" value="P:cellular response to amino acid stimulus"/>
    <property type="evidence" value="ECO:0007669"/>
    <property type="project" value="InterPro"/>
</dbReference>
<sequence length="181" mass="20702">MEYLRPIWNCFSTFCSCLRCNEDNTTQGYEPSERTHLLSDTVNNSPALRRTNSDNISADCHPSLPSKKDDQNALCRLVQNTAINMIDVGAMDSHNLEHQECDVRIKLYSQRLQQQWSNLQNTSKMPKGILKDVPKPELLLSLRVQADDTLQINSAIEKVHIALKNFKIEHKEAIVVPFRIP</sequence>
<organism evidence="12">
    <name type="scientific">Haematobia irritans</name>
    <name type="common">Horn fly</name>
    <name type="synonym">Conops irritans</name>
    <dbReference type="NCBI Taxonomy" id="7368"/>
    <lineage>
        <taxon>Eukaryota</taxon>
        <taxon>Metazoa</taxon>
        <taxon>Ecdysozoa</taxon>
        <taxon>Arthropoda</taxon>
        <taxon>Hexapoda</taxon>
        <taxon>Insecta</taxon>
        <taxon>Pterygota</taxon>
        <taxon>Neoptera</taxon>
        <taxon>Endopterygota</taxon>
        <taxon>Diptera</taxon>
        <taxon>Brachycera</taxon>
        <taxon>Muscomorpha</taxon>
        <taxon>Muscoidea</taxon>
        <taxon>Muscidae</taxon>
        <taxon>Haematobia</taxon>
    </lineage>
</organism>
<keyword evidence="5" id="KW-0519">Myristate</keyword>
<dbReference type="GO" id="GO:0060090">
    <property type="term" value="F:molecular adaptor activity"/>
    <property type="evidence" value="ECO:0007669"/>
    <property type="project" value="TreeGrafter"/>
</dbReference>
<evidence type="ECO:0000256" key="7">
    <source>
        <dbReference type="ARBA" id="ARBA00023136"/>
    </source>
</evidence>
<evidence type="ECO:0000256" key="4">
    <source>
        <dbReference type="ARBA" id="ARBA00016099"/>
    </source>
</evidence>
<keyword evidence="6" id="KW-0967">Endosome</keyword>
<keyword evidence="8" id="KW-0564">Palmitate</keyword>
<dbReference type="PANTHER" id="PTHR13401">
    <property type="entry name" value="RAGULATOR COMPLEX PROTEIN LAMTOR1"/>
    <property type="match status" value="1"/>
</dbReference>
<evidence type="ECO:0000256" key="9">
    <source>
        <dbReference type="ARBA" id="ARBA00023228"/>
    </source>
</evidence>
<dbReference type="GO" id="GO:0007040">
    <property type="term" value="P:lysosome organization"/>
    <property type="evidence" value="ECO:0007669"/>
    <property type="project" value="InterPro"/>
</dbReference>
<protein>
    <recommendedName>
        <fullName evidence="4">Ragulator complex protein LAMTOR1</fullName>
    </recommendedName>
    <alternativeName>
        <fullName evidence="11">Late endosomal/lysosomal adaptor and MAPK and MTOR activator 1</fullName>
    </alternativeName>
</protein>
<evidence type="ECO:0000313" key="12">
    <source>
        <dbReference type="EMBL" id="JAV18328.1"/>
    </source>
</evidence>
<dbReference type="GO" id="GO:0005085">
    <property type="term" value="F:guanyl-nucleotide exchange factor activity"/>
    <property type="evidence" value="ECO:0007669"/>
    <property type="project" value="TreeGrafter"/>
</dbReference>
<dbReference type="GO" id="GO:0001919">
    <property type="term" value="P:regulation of receptor recycling"/>
    <property type="evidence" value="ECO:0007669"/>
    <property type="project" value="InterPro"/>
</dbReference>
<dbReference type="AlphaFoldDB" id="A0A1L8EI32"/>
<evidence type="ECO:0000256" key="10">
    <source>
        <dbReference type="ARBA" id="ARBA00023288"/>
    </source>
</evidence>
<evidence type="ECO:0000256" key="2">
    <source>
        <dbReference type="ARBA" id="ARBA00004577"/>
    </source>
</evidence>
<dbReference type="Pfam" id="PF15454">
    <property type="entry name" value="LAMTOR"/>
    <property type="match status" value="1"/>
</dbReference>
<dbReference type="PROSITE" id="PS51257">
    <property type="entry name" value="PROKAR_LIPOPROTEIN"/>
    <property type="match status" value="1"/>
</dbReference>
<evidence type="ECO:0000256" key="3">
    <source>
        <dbReference type="ARBA" id="ARBA00010861"/>
    </source>
</evidence>
<keyword evidence="10" id="KW-0449">Lipoprotein</keyword>
<keyword evidence="7" id="KW-0472">Membrane</keyword>
<dbReference type="InterPro" id="IPR028209">
    <property type="entry name" value="LAMTOR1/MEH1"/>
</dbReference>
<evidence type="ECO:0000256" key="1">
    <source>
        <dbReference type="ARBA" id="ARBA00004122"/>
    </source>
</evidence>
<evidence type="ECO:0000256" key="5">
    <source>
        <dbReference type="ARBA" id="ARBA00022707"/>
    </source>
</evidence>
<reference evidence="12" key="1">
    <citation type="submission" date="2017-01" db="EMBL/GenBank/DDBJ databases">
        <title>An insight into the sialome and mialome of the horn fly, Haematobia irritans.</title>
        <authorList>
            <person name="Breijo M."/>
            <person name="Boiani M."/>
            <person name="Ures X."/>
            <person name="Rocha S."/>
            <person name="Sequeira M."/>
            <person name="Ribeiro J.M."/>
        </authorList>
    </citation>
    <scope>NUCLEOTIDE SEQUENCE</scope>
</reference>
<dbReference type="GO" id="GO:0005765">
    <property type="term" value="C:lysosomal membrane"/>
    <property type="evidence" value="ECO:0007669"/>
    <property type="project" value="UniProtKB-SubCell"/>
</dbReference>
<keyword evidence="9" id="KW-0458">Lysosome</keyword>